<accession>A0ABP9PM15</accession>
<reference evidence="3" key="1">
    <citation type="journal article" date="2019" name="Int. J. Syst. Evol. Microbiol.">
        <title>The Global Catalogue of Microorganisms (GCM) 10K type strain sequencing project: providing services to taxonomists for standard genome sequencing and annotation.</title>
        <authorList>
            <consortium name="The Broad Institute Genomics Platform"/>
            <consortium name="The Broad Institute Genome Sequencing Center for Infectious Disease"/>
            <person name="Wu L."/>
            <person name="Ma J."/>
        </authorList>
    </citation>
    <scope>NUCLEOTIDE SEQUENCE [LARGE SCALE GENOMIC DNA]</scope>
    <source>
        <strain evidence="3">JCM 18053</strain>
    </source>
</reference>
<evidence type="ECO:0000256" key="1">
    <source>
        <dbReference type="SAM" id="Phobius"/>
    </source>
</evidence>
<name>A0ABP9PM15_9BACT</name>
<organism evidence="2 3">
    <name type="scientific">Prosthecobacter algae</name>
    <dbReference type="NCBI Taxonomy" id="1144682"/>
    <lineage>
        <taxon>Bacteria</taxon>
        <taxon>Pseudomonadati</taxon>
        <taxon>Verrucomicrobiota</taxon>
        <taxon>Verrucomicrobiia</taxon>
        <taxon>Verrucomicrobiales</taxon>
        <taxon>Verrucomicrobiaceae</taxon>
        <taxon>Prosthecobacter</taxon>
    </lineage>
</organism>
<protein>
    <recommendedName>
        <fullName evidence="4">DoxX-like protein</fullName>
    </recommendedName>
</protein>
<feature type="transmembrane region" description="Helical" evidence="1">
    <location>
        <begin position="48"/>
        <end position="70"/>
    </location>
</feature>
<dbReference type="Proteomes" id="UP001499852">
    <property type="component" value="Unassembled WGS sequence"/>
</dbReference>
<dbReference type="EMBL" id="BAABIA010000012">
    <property type="protein sequence ID" value="GAA5148876.1"/>
    <property type="molecule type" value="Genomic_DNA"/>
</dbReference>
<keyword evidence="3" id="KW-1185">Reference proteome</keyword>
<sequence length="134" mass="14551">MKYIPAFVSALLGFLFIFASVMVLFNLAQPKPEDMPPEGSPAALFMAALAPTGMLTLIKLCELVGGLLVIIPRTRNIGLLFLGPIIVNILAYHALIARDVTNSGGTIGMLAFISLAPLYLLWVERRAWAGLIRR</sequence>
<keyword evidence="1" id="KW-0812">Transmembrane</keyword>
<evidence type="ECO:0000313" key="3">
    <source>
        <dbReference type="Proteomes" id="UP001499852"/>
    </source>
</evidence>
<gene>
    <name evidence="2" type="ORF">GCM10023213_45770</name>
</gene>
<feature type="transmembrane region" description="Helical" evidence="1">
    <location>
        <begin position="103"/>
        <end position="123"/>
    </location>
</feature>
<evidence type="ECO:0000313" key="2">
    <source>
        <dbReference type="EMBL" id="GAA5148876.1"/>
    </source>
</evidence>
<evidence type="ECO:0008006" key="4">
    <source>
        <dbReference type="Google" id="ProtNLM"/>
    </source>
</evidence>
<feature type="transmembrane region" description="Helical" evidence="1">
    <location>
        <begin position="7"/>
        <end position="28"/>
    </location>
</feature>
<proteinExistence type="predicted"/>
<feature type="transmembrane region" description="Helical" evidence="1">
    <location>
        <begin position="77"/>
        <end position="97"/>
    </location>
</feature>
<keyword evidence="1" id="KW-1133">Transmembrane helix</keyword>
<dbReference type="RefSeq" id="WP_345738741.1">
    <property type="nucleotide sequence ID" value="NZ_BAABIA010000012.1"/>
</dbReference>
<comment type="caution">
    <text evidence="2">The sequence shown here is derived from an EMBL/GenBank/DDBJ whole genome shotgun (WGS) entry which is preliminary data.</text>
</comment>
<keyword evidence="1" id="KW-0472">Membrane</keyword>